<gene>
    <name evidence="12" type="ORF">CSSPJE1EN2_LOCUS2464</name>
</gene>
<proteinExistence type="predicted"/>
<dbReference type="Gene3D" id="3.30.160.60">
    <property type="entry name" value="Classic Zinc Finger"/>
    <property type="match status" value="1"/>
</dbReference>
<feature type="domain" description="C2H2-type" evidence="11">
    <location>
        <begin position="452"/>
        <end position="479"/>
    </location>
</feature>
<dbReference type="PROSITE" id="PS00028">
    <property type="entry name" value="ZINC_FINGER_C2H2_1"/>
    <property type="match status" value="1"/>
</dbReference>
<sequence>MMQQGGDQADSRNTRLGQQQMKQQQSAAAASPQQQQQQQQHQNQTVHAAAAASLSFSLGGNGSNSQGQQVHSQHTQQQQQQQQQHSLSLWQQLLTHNTGDHGNELHRGQPHVFHNLEQVPDVVGEGFSQLQQFGRQQQLASHGLPHNGTNLFMGGGGGRGLSMQALMNGLAVLHQKVQQLQALVPLMVDSGHVQSNTAGGVTMQQHAATAVMSILSQLAGTATGMLPQHLLIQQNHQPSDLELSQFLAAGDNSNSNHVPQSGGLGCQMGMSLGSSLGNLLGNNMLGNSYSTAGGLGVHGDGGEQGGGGQENCGLGFANGGGAVSSASRGGVELSDQDHLGDHQVSGGVGPSGVILHNQMTTAAHEKPDENRFGFGGSMAVNRMSDVADNLLGVGGGMSTVGPHESRGMSGSMDEHDDGMGADEDDGVSESLPPGSYDLVEINAMEIMAEHTHFCEICGKGFKRDANLRMHMRGHGDEYKTLAALAKPEKTSQGTSVIQPCRFSCPYAGCKRNKKHSKFLPLKTMLCVKNHYRRSHCPKMLVCSKCKSKKFSVLADLKTHEKHCGRNKWQCSCGTTFSRKDKLFGHIGLFAGHTPAVPLDEMESVNGVDASGGDFGAGNGCADGFILGSEGARTSGSSGIGSGAGSEMGLGSGMGLRIGGGGLQSLESKDDSGGLTLSDDGGGGLFTNNFLQSPRSGNSASDGLH</sequence>
<keyword evidence="4 9" id="KW-0863">Zinc-finger</keyword>
<dbReference type="Proteomes" id="UP001497522">
    <property type="component" value="Chromosome 10"/>
</dbReference>
<feature type="region of interest" description="Disordered" evidence="10">
    <location>
        <begin position="401"/>
        <end position="430"/>
    </location>
</feature>
<dbReference type="SMART" id="SM00355">
    <property type="entry name" value="ZnF_C2H2"/>
    <property type="match status" value="3"/>
</dbReference>
<reference evidence="12" key="1">
    <citation type="submission" date="2024-03" db="EMBL/GenBank/DDBJ databases">
        <authorList>
            <consortium name="ELIXIR-Norway"/>
            <consortium name="Elixir Norway"/>
        </authorList>
    </citation>
    <scope>NUCLEOTIDE SEQUENCE</scope>
</reference>
<evidence type="ECO:0000256" key="8">
    <source>
        <dbReference type="ARBA" id="ARBA00023242"/>
    </source>
</evidence>
<feature type="region of interest" description="Disordered" evidence="10">
    <location>
        <begin position="685"/>
        <end position="704"/>
    </location>
</feature>
<evidence type="ECO:0000256" key="9">
    <source>
        <dbReference type="PROSITE-ProRule" id="PRU00042"/>
    </source>
</evidence>
<name>A0ABP1AAH2_9BRYO</name>
<dbReference type="Pfam" id="PF23118">
    <property type="entry name" value="zf-C2H2_STOP2_C"/>
    <property type="match status" value="1"/>
</dbReference>
<dbReference type="SUPFAM" id="SSF57667">
    <property type="entry name" value="beta-beta-alpha zinc fingers"/>
    <property type="match status" value="1"/>
</dbReference>
<evidence type="ECO:0000256" key="6">
    <source>
        <dbReference type="ARBA" id="ARBA00023015"/>
    </source>
</evidence>
<organism evidence="12 13">
    <name type="scientific">Sphagnum jensenii</name>
    <dbReference type="NCBI Taxonomy" id="128206"/>
    <lineage>
        <taxon>Eukaryota</taxon>
        <taxon>Viridiplantae</taxon>
        <taxon>Streptophyta</taxon>
        <taxon>Embryophyta</taxon>
        <taxon>Bryophyta</taxon>
        <taxon>Sphagnophytina</taxon>
        <taxon>Sphagnopsida</taxon>
        <taxon>Sphagnales</taxon>
        <taxon>Sphagnaceae</taxon>
        <taxon>Sphagnum</taxon>
    </lineage>
</organism>
<keyword evidence="6" id="KW-0805">Transcription regulation</keyword>
<evidence type="ECO:0000256" key="10">
    <source>
        <dbReference type="SAM" id="MobiDB-lite"/>
    </source>
</evidence>
<protein>
    <recommendedName>
        <fullName evidence="11">C2H2-type domain-containing protein</fullName>
    </recommendedName>
</protein>
<dbReference type="InterPro" id="IPR058196">
    <property type="entry name" value="zf-C2H2_STOP1/2_C"/>
</dbReference>
<keyword evidence="5" id="KW-0862">Zinc</keyword>
<evidence type="ECO:0000256" key="2">
    <source>
        <dbReference type="ARBA" id="ARBA00022723"/>
    </source>
</evidence>
<dbReference type="PANTHER" id="PTHR46352:SF1">
    <property type="entry name" value="PROTEIN SENSITIVE TO PROTON RHIZOTOXICITY 1"/>
    <property type="match status" value="1"/>
</dbReference>
<dbReference type="InterPro" id="IPR059161">
    <property type="entry name" value="Znf-C2H2_STOP1/2_3rd"/>
</dbReference>
<keyword evidence="7" id="KW-0804">Transcription</keyword>
<evidence type="ECO:0000256" key="5">
    <source>
        <dbReference type="ARBA" id="ARBA00022833"/>
    </source>
</evidence>
<comment type="subcellular location">
    <subcellularLocation>
        <location evidence="1">Nucleus</location>
    </subcellularLocation>
</comment>
<dbReference type="PROSITE" id="PS50157">
    <property type="entry name" value="ZINC_FINGER_C2H2_2"/>
    <property type="match status" value="1"/>
</dbReference>
<keyword evidence="8" id="KW-0539">Nucleus</keyword>
<feature type="region of interest" description="Disordered" evidence="10">
    <location>
        <begin position="1"/>
        <end position="87"/>
    </location>
</feature>
<dbReference type="InterPro" id="IPR013087">
    <property type="entry name" value="Znf_C2H2_type"/>
</dbReference>
<dbReference type="Pfam" id="PF23115">
    <property type="entry name" value="zf-C2H2_STOP2_3rd"/>
    <property type="match status" value="1"/>
</dbReference>
<keyword evidence="2" id="KW-0479">Metal-binding</keyword>
<dbReference type="EMBL" id="OZ023711">
    <property type="protein sequence ID" value="CAK9859469.1"/>
    <property type="molecule type" value="Genomic_DNA"/>
</dbReference>
<evidence type="ECO:0000256" key="7">
    <source>
        <dbReference type="ARBA" id="ARBA00023163"/>
    </source>
</evidence>
<feature type="compositionally biased region" description="Low complexity" evidence="10">
    <location>
        <begin position="18"/>
        <end position="87"/>
    </location>
</feature>
<feature type="compositionally biased region" description="Acidic residues" evidence="10">
    <location>
        <begin position="414"/>
        <end position="427"/>
    </location>
</feature>
<evidence type="ECO:0000313" key="12">
    <source>
        <dbReference type="EMBL" id="CAK9859469.1"/>
    </source>
</evidence>
<accession>A0ABP1AAH2</accession>
<dbReference type="InterPro" id="IPR036236">
    <property type="entry name" value="Znf_C2H2_sf"/>
</dbReference>
<keyword evidence="13" id="KW-1185">Reference proteome</keyword>
<feature type="region of interest" description="Disordered" evidence="10">
    <location>
        <begin position="660"/>
        <end position="679"/>
    </location>
</feature>
<dbReference type="PANTHER" id="PTHR46352">
    <property type="entry name" value="PROTEIN SENSITIVE TO PROTON RHIZOTOXICITY 1"/>
    <property type="match status" value="1"/>
</dbReference>
<evidence type="ECO:0000256" key="4">
    <source>
        <dbReference type="ARBA" id="ARBA00022771"/>
    </source>
</evidence>
<evidence type="ECO:0000313" key="13">
    <source>
        <dbReference type="Proteomes" id="UP001497522"/>
    </source>
</evidence>
<evidence type="ECO:0000256" key="3">
    <source>
        <dbReference type="ARBA" id="ARBA00022737"/>
    </source>
</evidence>
<dbReference type="Pfam" id="PF12874">
    <property type="entry name" value="zf-met"/>
    <property type="match status" value="1"/>
</dbReference>
<evidence type="ECO:0000256" key="1">
    <source>
        <dbReference type="ARBA" id="ARBA00004123"/>
    </source>
</evidence>
<keyword evidence="3" id="KW-0677">Repeat</keyword>
<dbReference type="InterPro" id="IPR044300">
    <property type="entry name" value="STOP1/2"/>
</dbReference>
<evidence type="ECO:0000259" key="11">
    <source>
        <dbReference type="PROSITE" id="PS50157"/>
    </source>
</evidence>